<gene>
    <name evidence="1" type="ORF">KC660_03980</name>
</gene>
<name>A0A955L474_9BACT</name>
<dbReference type="AlphaFoldDB" id="A0A955L474"/>
<accession>A0A955L474</accession>
<evidence type="ECO:0008006" key="3">
    <source>
        <dbReference type="Google" id="ProtNLM"/>
    </source>
</evidence>
<comment type="caution">
    <text evidence="1">The sequence shown here is derived from an EMBL/GenBank/DDBJ whole genome shotgun (WGS) entry which is preliminary data.</text>
</comment>
<sequence>MKKIAFGRTADIYEYGSGKVLKLFHADFPTNRIEMEYQKAMIISNSLKLVPKIYKKVSLDGREGIVYERINGSVMLKSILFNPWKVQYFAKEMAKLHFEVNNKQIKGLESLESKLITEITSVSDLDLVSKDLLIKGLQQMNIKNEGLLH</sequence>
<dbReference type="EMBL" id="JAGQLG010000159">
    <property type="protein sequence ID" value="MCA9382538.1"/>
    <property type="molecule type" value="Genomic_DNA"/>
</dbReference>
<reference evidence="1" key="1">
    <citation type="submission" date="2020-04" db="EMBL/GenBank/DDBJ databases">
        <authorList>
            <person name="Zhang T."/>
        </authorList>
    </citation>
    <scope>NUCLEOTIDE SEQUENCE</scope>
    <source>
        <strain evidence="1">HKST-UBA10</strain>
    </source>
</reference>
<reference evidence="1" key="2">
    <citation type="journal article" date="2021" name="Microbiome">
        <title>Successional dynamics and alternative stable states in a saline activated sludge microbial community over 9 years.</title>
        <authorList>
            <person name="Wang Y."/>
            <person name="Ye J."/>
            <person name="Ju F."/>
            <person name="Liu L."/>
            <person name="Boyd J.A."/>
            <person name="Deng Y."/>
            <person name="Parks D.H."/>
            <person name="Jiang X."/>
            <person name="Yin X."/>
            <person name="Woodcroft B.J."/>
            <person name="Tyson G.W."/>
            <person name="Hugenholtz P."/>
            <person name="Polz M.F."/>
            <person name="Zhang T."/>
        </authorList>
    </citation>
    <scope>NUCLEOTIDE SEQUENCE</scope>
    <source>
        <strain evidence="1">HKST-UBA10</strain>
    </source>
</reference>
<protein>
    <recommendedName>
        <fullName evidence="3">Aminoglycoside phosphotransferase domain-containing protein</fullName>
    </recommendedName>
</protein>
<feature type="non-terminal residue" evidence="1">
    <location>
        <position position="149"/>
    </location>
</feature>
<dbReference type="Proteomes" id="UP000782843">
    <property type="component" value="Unassembled WGS sequence"/>
</dbReference>
<organism evidence="1 2">
    <name type="scientific">Candidatus Dojkabacteria bacterium</name>
    <dbReference type="NCBI Taxonomy" id="2099670"/>
    <lineage>
        <taxon>Bacteria</taxon>
        <taxon>Candidatus Dojkabacteria</taxon>
    </lineage>
</organism>
<evidence type="ECO:0000313" key="1">
    <source>
        <dbReference type="EMBL" id="MCA9382538.1"/>
    </source>
</evidence>
<proteinExistence type="predicted"/>
<evidence type="ECO:0000313" key="2">
    <source>
        <dbReference type="Proteomes" id="UP000782843"/>
    </source>
</evidence>